<dbReference type="Proteomes" id="UP000295361">
    <property type="component" value="Unassembled WGS sequence"/>
</dbReference>
<dbReference type="Pfam" id="PF00501">
    <property type="entry name" value="AMP-binding"/>
    <property type="match status" value="1"/>
</dbReference>
<dbReference type="InParanoid" id="A0A4R6QEN0"/>
<protein>
    <submittedName>
        <fullName evidence="3">Acyl-CoA synthetase (AMP-forming)/AMP-acid ligase II</fullName>
    </submittedName>
</protein>
<dbReference type="OrthoDB" id="9766486at2"/>
<dbReference type="PROSITE" id="PS00455">
    <property type="entry name" value="AMP_BINDING"/>
    <property type="match status" value="1"/>
</dbReference>
<dbReference type="InterPro" id="IPR045851">
    <property type="entry name" value="AMP-bd_C_sf"/>
</dbReference>
<dbReference type="Gene3D" id="3.40.50.12780">
    <property type="entry name" value="N-terminal domain of ligase-like"/>
    <property type="match status" value="1"/>
</dbReference>
<proteinExistence type="predicted"/>
<evidence type="ECO:0000313" key="3">
    <source>
        <dbReference type="EMBL" id="TDP60456.1"/>
    </source>
</evidence>
<keyword evidence="3" id="KW-0436">Ligase</keyword>
<sequence>MSEIPLDQRTDLPANLGLTLDGSRDPQATALIDLRDPAEPRSWSYGELDALCNAVARGLLAAGLQRGASVGVMAANSAHALAVMLGTMRAGLVSVPLNPRAGGETLAYMVANSAVKLMFADAAAMPVATGLPGLDRVVALHGSDFTAFTSPGPFTSVVPAADETALVLYTSGSTGRPKGVLLSHRSQVLIAAGYATPFMAECLASGPTIVAAPLFHMNATVNTTHVFMLQGAIVLMPRFEVRGFIDAVSRYRVSVLSGVPTMTAMMAQEQTALAAADFSNVKLVVIGSAPLSATVLAQVQQLFAKAAVINSYGTTETGAGYFGAHPRGKPRPFMSVGHAQPHARLRLVNGHGQDVDEQGVLEVHCATRMSGYQNLPDLTAERLRDGWIHTGDIMRRDADGWYYFIGRDDDMFVCAGENIYPGQVERLLERHPDVLEVCVVPLADELRGHMPVAFVVPRPGSAPTEQELKDHVLVLAAPYMHPRRVWFIEQMPLAGTNKIDRHSLKARAVQMAAAI</sequence>
<evidence type="ECO:0000259" key="1">
    <source>
        <dbReference type="Pfam" id="PF00501"/>
    </source>
</evidence>
<comment type="caution">
    <text evidence="3">The sequence shown here is derived from an EMBL/GenBank/DDBJ whole genome shotgun (WGS) entry which is preliminary data.</text>
</comment>
<evidence type="ECO:0000313" key="4">
    <source>
        <dbReference type="Proteomes" id="UP000295361"/>
    </source>
</evidence>
<organism evidence="3 4">
    <name type="scientific">Roseateles toxinivorans</name>
    <dbReference type="NCBI Taxonomy" id="270368"/>
    <lineage>
        <taxon>Bacteria</taxon>
        <taxon>Pseudomonadati</taxon>
        <taxon>Pseudomonadota</taxon>
        <taxon>Betaproteobacteria</taxon>
        <taxon>Burkholderiales</taxon>
        <taxon>Sphaerotilaceae</taxon>
        <taxon>Roseateles</taxon>
    </lineage>
</organism>
<dbReference type="InterPro" id="IPR050237">
    <property type="entry name" value="ATP-dep_AMP-bd_enzyme"/>
</dbReference>
<name>A0A4R6QEN0_9BURK</name>
<reference evidence="3 4" key="1">
    <citation type="submission" date="2019-03" db="EMBL/GenBank/DDBJ databases">
        <title>Genomic Encyclopedia of Type Strains, Phase IV (KMG-IV): sequencing the most valuable type-strain genomes for metagenomic binning, comparative biology and taxonomic classification.</title>
        <authorList>
            <person name="Goeker M."/>
        </authorList>
    </citation>
    <scope>NUCLEOTIDE SEQUENCE [LARGE SCALE GENOMIC DNA]</scope>
    <source>
        <strain evidence="3 4">DSM 16998</strain>
    </source>
</reference>
<dbReference type="EMBL" id="SNXS01000016">
    <property type="protein sequence ID" value="TDP60456.1"/>
    <property type="molecule type" value="Genomic_DNA"/>
</dbReference>
<dbReference type="PANTHER" id="PTHR43767">
    <property type="entry name" value="LONG-CHAIN-FATTY-ACID--COA LIGASE"/>
    <property type="match status" value="1"/>
</dbReference>
<dbReference type="InterPro" id="IPR042099">
    <property type="entry name" value="ANL_N_sf"/>
</dbReference>
<dbReference type="GO" id="GO:0016878">
    <property type="term" value="F:acid-thiol ligase activity"/>
    <property type="evidence" value="ECO:0007669"/>
    <property type="project" value="UniProtKB-ARBA"/>
</dbReference>
<dbReference type="InterPro" id="IPR020845">
    <property type="entry name" value="AMP-binding_CS"/>
</dbReference>
<dbReference type="InterPro" id="IPR000873">
    <property type="entry name" value="AMP-dep_synth/lig_dom"/>
</dbReference>
<feature type="domain" description="AMP-binding enzyme C-terminal" evidence="2">
    <location>
        <begin position="424"/>
        <end position="498"/>
    </location>
</feature>
<dbReference type="Pfam" id="PF13193">
    <property type="entry name" value="AMP-binding_C"/>
    <property type="match status" value="1"/>
</dbReference>
<dbReference type="InterPro" id="IPR025110">
    <property type="entry name" value="AMP-bd_C"/>
</dbReference>
<dbReference type="Gene3D" id="3.30.300.30">
    <property type="match status" value="1"/>
</dbReference>
<feature type="domain" description="AMP-dependent synthetase/ligase" evidence="1">
    <location>
        <begin position="23"/>
        <end position="372"/>
    </location>
</feature>
<dbReference type="RefSeq" id="WP_133703949.1">
    <property type="nucleotide sequence ID" value="NZ_SNXS01000016.1"/>
</dbReference>
<accession>A0A4R6QEN0</accession>
<dbReference type="SUPFAM" id="SSF56801">
    <property type="entry name" value="Acetyl-CoA synthetase-like"/>
    <property type="match status" value="1"/>
</dbReference>
<evidence type="ECO:0000259" key="2">
    <source>
        <dbReference type="Pfam" id="PF13193"/>
    </source>
</evidence>
<dbReference type="AlphaFoldDB" id="A0A4R6QEN0"/>
<dbReference type="PANTHER" id="PTHR43767:SF1">
    <property type="entry name" value="NONRIBOSOMAL PEPTIDE SYNTHASE PES1 (EUROFUNG)-RELATED"/>
    <property type="match status" value="1"/>
</dbReference>
<gene>
    <name evidence="3" type="ORF">DES47_11656</name>
</gene>
<keyword evidence="4" id="KW-1185">Reference proteome</keyword>